<evidence type="ECO:0000313" key="3">
    <source>
        <dbReference type="Proteomes" id="UP000578531"/>
    </source>
</evidence>
<keyword evidence="3" id="KW-1185">Reference proteome</keyword>
<reference evidence="2 3" key="1">
    <citation type="journal article" date="2020" name="Genomics">
        <title>Complete, high-quality genomes from long-read metagenomic sequencing of two wolf lichen thalli reveals enigmatic genome architecture.</title>
        <authorList>
            <person name="McKenzie S.K."/>
            <person name="Walston R.F."/>
            <person name="Allen J.L."/>
        </authorList>
    </citation>
    <scope>NUCLEOTIDE SEQUENCE [LARGE SCALE GENOMIC DNA]</scope>
    <source>
        <strain evidence="2">WasteWater2</strain>
    </source>
</reference>
<feature type="signal peptide" evidence="1">
    <location>
        <begin position="1"/>
        <end position="25"/>
    </location>
</feature>
<comment type="caution">
    <text evidence="2">The sequence shown here is derived from an EMBL/GenBank/DDBJ whole genome shotgun (WGS) entry which is preliminary data.</text>
</comment>
<evidence type="ECO:0000256" key="1">
    <source>
        <dbReference type="SAM" id="SignalP"/>
    </source>
</evidence>
<dbReference type="RefSeq" id="XP_037170534.1">
    <property type="nucleotide sequence ID" value="XM_037301955.1"/>
</dbReference>
<gene>
    <name evidence="2" type="ORF">HO173_000004</name>
</gene>
<dbReference type="GeneID" id="59281684"/>
<dbReference type="EMBL" id="JACCJC010000001">
    <property type="protein sequence ID" value="KAF6241294.1"/>
    <property type="molecule type" value="Genomic_DNA"/>
</dbReference>
<proteinExistence type="predicted"/>
<protein>
    <submittedName>
        <fullName evidence="2">Uncharacterized protein</fullName>
    </submittedName>
</protein>
<accession>A0A8H6G6D7</accession>
<dbReference type="Proteomes" id="UP000578531">
    <property type="component" value="Unassembled WGS sequence"/>
</dbReference>
<evidence type="ECO:0000313" key="2">
    <source>
        <dbReference type="EMBL" id="KAF6241294.1"/>
    </source>
</evidence>
<organism evidence="2 3">
    <name type="scientific">Letharia columbiana</name>
    <dbReference type="NCBI Taxonomy" id="112416"/>
    <lineage>
        <taxon>Eukaryota</taxon>
        <taxon>Fungi</taxon>
        <taxon>Dikarya</taxon>
        <taxon>Ascomycota</taxon>
        <taxon>Pezizomycotina</taxon>
        <taxon>Lecanoromycetes</taxon>
        <taxon>OSLEUM clade</taxon>
        <taxon>Lecanoromycetidae</taxon>
        <taxon>Lecanorales</taxon>
        <taxon>Lecanorineae</taxon>
        <taxon>Parmeliaceae</taxon>
        <taxon>Letharia</taxon>
    </lineage>
</organism>
<sequence length="852" mass="91110">MRRYFLIDSSLCLLSTLLIASKVAGDNGPFSISVTSPEICTASAFTYSSQMAMPTGSFDIDPGPYGMGQLGQQWSFTVSPGIVLDGDTWGDDGQHIGKYIVQNADGSYTFTVPSDGSWLVGGMITGAANAPGCAPATNQRAQTASSTSLATGLGSMLSPSASLSASATGSPGCPGTPQCVLVPKGFDDQCLDADWAYCYCSGSPAPLVTSWMGSLVMPNCDYSIIPSSQCPGSPVIPYVPTESAASIVEVDGLLVIHSKLKRAIAATSSSSASCAVNSGASGSFTLTVSATLTCTGPIVTPVPCTANYIPPLTPEQWEVQKVDDFFEMYFDNTSHWQELGLMRTFFQDFAGGEAGDGDTYVCTATNEADCAMLEGCSLIATGPENWLTPYKTQAYYIWAGMTNFSKLMNMMWQTLEWAEQDMDYYAGEIGSKFEVQLPGASLWSKVFPILNTILTLLAIAFIIADPFVDAALSPVVGVLIGLAASFGLAADVDSFLSSSEQAEVTLQTIYTDLGFSQGWIETLQDNVNTMHDAIWYNGTYGSGTSKSTNAKQLMTGGAYVTSAQVLGAVDLNSTNHDNTNSGPTNALTNWFENLLVANLINNWFRSNNAYIVYIPYGQVSGLNSDNSMESFTEDDCNSQWVVGKNWYSGADWNSSVVVNCESGGMAVLTNGGSSIEQPSFYEVANMTYNGYTYSAHDMITSSLNGFLQYGFNYNATDSFVAKLLDPTAENLNNIEQYLNLDPTSPGMYNLPVCRLYDLGAVPNSIAGPFPNGQYPGWPSQTQPCTCMSDDASVTINGNTTYFRDFAGDPTTTEFNKLIKEDSNLGSTCYVTAKNTIDCNEFPELCDPVGPPF</sequence>
<keyword evidence="1" id="KW-0732">Signal</keyword>
<dbReference type="OrthoDB" id="5318987at2759"/>
<feature type="chain" id="PRO_5034634736" evidence="1">
    <location>
        <begin position="26"/>
        <end position="852"/>
    </location>
</feature>
<name>A0A8H6G6D7_9LECA</name>
<dbReference type="AlphaFoldDB" id="A0A8H6G6D7"/>